<evidence type="ECO:0000256" key="5">
    <source>
        <dbReference type="ARBA" id="ARBA00024042"/>
    </source>
</evidence>
<sequence>MTVITCTDDLRRLARRRIPRAIFDYVDGGSYDELTLTANRRDLDAIRLRQRVMVDVSGRNMACTIAGSSAAMPVVIAPTGLAGLVHARGEVLAAQAADAAGVPFCLSTVSICSIEEVAAAAVRPFWFQLYLMKDRDFVASLIARAAAAQCAALVVTVDLPVTGQRHRDLKNGLSVPPRLTLGNLLDMATKPAWGLRLLAGRRFTFGNLDGHIPPQPRGTSMAHWIMGQFQPAIGWDDIAWIKSLWPGKLVIKGVTDPDDARAAIDAGADAIVVSNHGGRQLDSGPSSIAALPGVVAAVKGRADILFDGGVRSGQDVLKALALGASATMVGRAFLYGLGADGRRGVDAVLRVIRQELDISMALTGTRDVAEAGARTLFTD</sequence>
<dbReference type="Proteomes" id="UP000680714">
    <property type="component" value="Unassembled WGS sequence"/>
</dbReference>
<dbReference type="PANTHER" id="PTHR10578">
    <property type="entry name" value="S -2-HYDROXY-ACID OXIDASE-RELATED"/>
    <property type="match status" value="1"/>
</dbReference>
<dbReference type="InterPro" id="IPR000262">
    <property type="entry name" value="FMN-dep_DH"/>
</dbReference>
<dbReference type="PROSITE" id="PS51349">
    <property type="entry name" value="FMN_HYDROXY_ACID_DH_2"/>
    <property type="match status" value="1"/>
</dbReference>
<dbReference type="CDD" id="cd02809">
    <property type="entry name" value="alpha_hydroxyacid_oxid_FMN"/>
    <property type="match status" value="1"/>
</dbReference>
<dbReference type="NCBIfam" id="NF008398">
    <property type="entry name" value="PRK11197.1"/>
    <property type="match status" value="1"/>
</dbReference>
<organism evidence="7 8">
    <name type="scientific">Magnetospirillum sulfuroxidans</name>
    <dbReference type="NCBI Taxonomy" id="611300"/>
    <lineage>
        <taxon>Bacteria</taxon>
        <taxon>Pseudomonadati</taxon>
        <taxon>Pseudomonadota</taxon>
        <taxon>Alphaproteobacteria</taxon>
        <taxon>Rhodospirillales</taxon>
        <taxon>Rhodospirillaceae</taxon>
        <taxon>Magnetospirillum</taxon>
    </lineage>
</organism>
<dbReference type="Gene3D" id="3.20.20.70">
    <property type="entry name" value="Aldolase class I"/>
    <property type="match status" value="1"/>
</dbReference>
<reference evidence="7 8" key="1">
    <citation type="submission" date="2021-04" db="EMBL/GenBank/DDBJ databases">
        <title>Magnetospirillum sulfuroxidans sp. nov., a facultative chemolithoautotrophic sulfur-oxidizing alphaproteobacterium isolated from freshwater sediment and proposals for Paramagetospirillum gen. nov., and Magnetospirillaceae fam. nov.</title>
        <authorList>
            <person name="Koziaeva V."/>
            <person name="Geelhoed J.S."/>
            <person name="Sorokin D.Y."/>
            <person name="Grouzdev D.S."/>
        </authorList>
    </citation>
    <scope>NUCLEOTIDE SEQUENCE [LARGE SCALE GENOMIC DNA]</scope>
    <source>
        <strain evidence="7 8">J10</strain>
    </source>
</reference>
<comment type="cofactor">
    <cofactor evidence="1">
        <name>FMN</name>
        <dbReference type="ChEBI" id="CHEBI:58210"/>
    </cofactor>
</comment>
<dbReference type="EMBL" id="JAGTUF010000004">
    <property type="protein sequence ID" value="MBR9971442.1"/>
    <property type="molecule type" value="Genomic_DNA"/>
</dbReference>
<evidence type="ECO:0000259" key="6">
    <source>
        <dbReference type="PROSITE" id="PS51349"/>
    </source>
</evidence>
<proteinExistence type="inferred from homology"/>
<dbReference type="Pfam" id="PF01070">
    <property type="entry name" value="FMN_dh"/>
    <property type="match status" value="1"/>
</dbReference>
<evidence type="ECO:0000256" key="2">
    <source>
        <dbReference type="ARBA" id="ARBA00022630"/>
    </source>
</evidence>
<evidence type="ECO:0000256" key="3">
    <source>
        <dbReference type="ARBA" id="ARBA00022643"/>
    </source>
</evidence>
<dbReference type="PROSITE" id="PS00557">
    <property type="entry name" value="FMN_HYDROXY_ACID_DH_1"/>
    <property type="match status" value="1"/>
</dbReference>
<keyword evidence="3" id="KW-0288">FMN</keyword>
<keyword evidence="2" id="KW-0285">Flavoprotein</keyword>
<gene>
    <name evidence="7" type="ORF">KEC16_06930</name>
</gene>
<evidence type="ECO:0000256" key="4">
    <source>
        <dbReference type="ARBA" id="ARBA00023002"/>
    </source>
</evidence>
<dbReference type="InterPro" id="IPR008259">
    <property type="entry name" value="FMN_hydac_DH_AS"/>
</dbReference>
<dbReference type="SUPFAM" id="SSF51395">
    <property type="entry name" value="FMN-linked oxidoreductases"/>
    <property type="match status" value="1"/>
</dbReference>
<keyword evidence="8" id="KW-1185">Reference proteome</keyword>
<dbReference type="RefSeq" id="WP_211547199.1">
    <property type="nucleotide sequence ID" value="NZ_JAGTUF010000004.1"/>
</dbReference>
<protein>
    <submittedName>
        <fullName evidence="7">Alpha-hydroxy-acid oxidizing protein</fullName>
    </submittedName>
</protein>
<evidence type="ECO:0000313" key="8">
    <source>
        <dbReference type="Proteomes" id="UP000680714"/>
    </source>
</evidence>
<dbReference type="InterPro" id="IPR013785">
    <property type="entry name" value="Aldolase_TIM"/>
</dbReference>
<comment type="caution">
    <text evidence="7">The sequence shown here is derived from an EMBL/GenBank/DDBJ whole genome shotgun (WGS) entry which is preliminary data.</text>
</comment>
<feature type="domain" description="FMN hydroxy acid dehydrogenase" evidence="6">
    <location>
        <begin position="1"/>
        <end position="379"/>
    </location>
</feature>
<dbReference type="PANTHER" id="PTHR10578:SF107">
    <property type="entry name" value="2-HYDROXYACID OXIDASE 1"/>
    <property type="match status" value="1"/>
</dbReference>
<keyword evidence="4" id="KW-0560">Oxidoreductase</keyword>
<evidence type="ECO:0000313" key="7">
    <source>
        <dbReference type="EMBL" id="MBR9971442.1"/>
    </source>
</evidence>
<accession>A0ABS5IBC5</accession>
<dbReference type="PIRSF" id="PIRSF000138">
    <property type="entry name" value="Al-hdrx_acd_dh"/>
    <property type="match status" value="1"/>
</dbReference>
<dbReference type="InterPro" id="IPR012133">
    <property type="entry name" value="Alpha-hydoxy_acid_DH_FMN"/>
</dbReference>
<name>A0ABS5IBC5_9PROT</name>
<comment type="similarity">
    <text evidence="5">Belongs to the FMN-dependent alpha-hydroxy acid dehydrogenase family.</text>
</comment>
<dbReference type="InterPro" id="IPR037396">
    <property type="entry name" value="FMN_HAD"/>
</dbReference>
<evidence type="ECO:0000256" key="1">
    <source>
        <dbReference type="ARBA" id="ARBA00001917"/>
    </source>
</evidence>